<evidence type="ECO:0000256" key="1">
    <source>
        <dbReference type="SAM" id="Phobius"/>
    </source>
</evidence>
<feature type="transmembrane region" description="Helical" evidence="1">
    <location>
        <begin position="91"/>
        <end position="111"/>
    </location>
</feature>
<keyword evidence="1" id="KW-0472">Membrane</keyword>
<sequence length="232" mass="24341">MSESGETYDDSILAGEYVLGVLSSEAHVQAERRIETDAAFAASVRFWEAQLGNLAEEIEPHEAPTLLKQRIEETLFAQSAAKSSLWSSLPFWRFSTGAMAALAVLSVVYVFSVQQPSVPPSPAFVATILPADAAPVFVAEIDGTLTAIRIQDAAIEIAEGQSAELWLIPEDGTPRSLGLIGAEGDDLVHIPALLRDLINAGAALAVSIEPQGGSPSGAPTGPVIGIGLLKKI</sequence>
<dbReference type="Proteomes" id="UP001214043">
    <property type="component" value="Chromosome"/>
</dbReference>
<organism evidence="3 4">
    <name type="scientific">Hyphococcus flavus</name>
    <dbReference type="NCBI Taxonomy" id="1866326"/>
    <lineage>
        <taxon>Bacteria</taxon>
        <taxon>Pseudomonadati</taxon>
        <taxon>Pseudomonadota</taxon>
        <taxon>Alphaproteobacteria</taxon>
        <taxon>Parvularculales</taxon>
        <taxon>Parvularculaceae</taxon>
        <taxon>Hyphococcus</taxon>
    </lineage>
</organism>
<dbReference type="AlphaFoldDB" id="A0AAF0CEZ3"/>
<protein>
    <submittedName>
        <fullName evidence="3">Anti-sigma factor</fullName>
    </submittedName>
</protein>
<dbReference type="InterPro" id="IPR051474">
    <property type="entry name" value="Anti-sigma-K/W_factor"/>
</dbReference>
<dbReference type="InterPro" id="IPR018764">
    <property type="entry name" value="RskA_C"/>
</dbReference>
<keyword evidence="4" id="KW-1185">Reference proteome</keyword>
<dbReference type="GO" id="GO:0005886">
    <property type="term" value="C:plasma membrane"/>
    <property type="evidence" value="ECO:0007669"/>
    <property type="project" value="InterPro"/>
</dbReference>
<name>A0AAF0CEZ3_9PROT</name>
<reference evidence="3" key="1">
    <citation type="submission" date="2023-02" db="EMBL/GenBank/DDBJ databases">
        <title>Genome sequence of Hyphococcus flavus.</title>
        <authorList>
            <person name="Rong J.-C."/>
            <person name="Zhao Q."/>
            <person name="Yi M."/>
            <person name="Wu J.-Y."/>
        </authorList>
    </citation>
    <scope>NUCLEOTIDE SEQUENCE</scope>
    <source>
        <strain evidence="3">MCCC 1K03223</strain>
    </source>
</reference>
<accession>A0AAF0CEZ3</accession>
<dbReference type="KEGG" id="hfl:PUV54_02155"/>
<dbReference type="Pfam" id="PF10099">
    <property type="entry name" value="RskA_C"/>
    <property type="match status" value="1"/>
</dbReference>
<gene>
    <name evidence="3" type="ORF">PUV54_02155</name>
</gene>
<dbReference type="PANTHER" id="PTHR37461:SF1">
    <property type="entry name" value="ANTI-SIGMA-K FACTOR RSKA"/>
    <property type="match status" value="1"/>
</dbReference>
<dbReference type="EMBL" id="CP118166">
    <property type="protein sequence ID" value="WDI31991.1"/>
    <property type="molecule type" value="Genomic_DNA"/>
</dbReference>
<proteinExistence type="predicted"/>
<dbReference type="GO" id="GO:0016989">
    <property type="term" value="F:sigma factor antagonist activity"/>
    <property type="evidence" value="ECO:0007669"/>
    <property type="project" value="TreeGrafter"/>
</dbReference>
<dbReference type="PANTHER" id="PTHR37461">
    <property type="entry name" value="ANTI-SIGMA-K FACTOR RSKA"/>
    <property type="match status" value="1"/>
</dbReference>
<dbReference type="GO" id="GO:0006417">
    <property type="term" value="P:regulation of translation"/>
    <property type="evidence" value="ECO:0007669"/>
    <property type="project" value="TreeGrafter"/>
</dbReference>
<dbReference type="RefSeq" id="WP_274493875.1">
    <property type="nucleotide sequence ID" value="NZ_CP118166.1"/>
</dbReference>
<feature type="domain" description="Anti-sigma K factor RskA C-terminal" evidence="2">
    <location>
        <begin position="98"/>
        <end position="223"/>
    </location>
</feature>
<evidence type="ECO:0000313" key="4">
    <source>
        <dbReference type="Proteomes" id="UP001214043"/>
    </source>
</evidence>
<evidence type="ECO:0000259" key="2">
    <source>
        <dbReference type="Pfam" id="PF10099"/>
    </source>
</evidence>
<keyword evidence="1" id="KW-0812">Transmembrane</keyword>
<evidence type="ECO:0000313" key="3">
    <source>
        <dbReference type="EMBL" id="WDI31991.1"/>
    </source>
</evidence>
<keyword evidence="1" id="KW-1133">Transmembrane helix</keyword>